<name>Q6II71_DROME</name>
<keyword evidence="1" id="KW-0472">Membrane</keyword>
<proteinExistence type="predicted"/>
<sequence length="233" mass="25937">MFVLCACNFHHFFPSNYHQTEAAVAPGNGSGHTWLPHIASFENTLWLQRCHFNFVQYVCYRNAFRDADTESFRFIPTILLTLPTLLLPFACGYLLDKLVYDVQQRKCGQDIEEAMDKDSASESASESESESEWGSVLVMVMVVPPPSPPLFRTKEIGLPEMRLCNAHDGRGGTPSPYSSPMRIPIPIPIPIPTAILILILIPIPIPIPGLILVLVVVPMPTPSPTKLVERIKT</sequence>
<feature type="transmembrane region" description="Helical" evidence="1">
    <location>
        <begin position="191"/>
        <end position="217"/>
    </location>
</feature>
<feature type="transmembrane region" description="Helical" evidence="1">
    <location>
        <begin position="74"/>
        <end position="95"/>
    </location>
</feature>
<keyword evidence="1" id="KW-0812">Transmembrane</keyword>
<gene>
    <name evidence="2" type="ORF">HDC19541</name>
</gene>
<accession>Q6II71</accession>
<evidence type="ECO:0000313" key="2">
    <source>
        <dbReference type="EMBL" id="DAA03395.1"/>
    </source>
</evidence>
<evidence type="ECO:0000256" key="1">
    <source>
        <dbReference type="SAM" id="Phobius"/>
    </source>
</evidence>
<organism evidence="2">
    <name type="scientific">Drosophila melanogaster</name>
    <name type="common">Fruit fly</name>
    <dbReference type="NCBI Taxonomy" id="7227"/>
    <lineage>
        <taxon>Eukaryota</taxon>
        <taxon>Metazoa</taxon>
        <taxon>Ecdysozoa</taxon>
        <taxon>Arthropoda</taxon>
        <taxon>Hexapoda</taxon>
        <taxon>Insecta</taxon>
        <taxon>Pterygota</taxon>
        <taxon>Neoptera</taxon>
        <taxon>Endopterygota</taxon>
        <taxon>Diptera</taxon>
        <taxon>Brachycera</taxon>
        <taxon>Muscomorpha</taxon>
        <taxon>Ephydroidea</taxon>
        <taxon>Drosophilidae</taxon>
        <taxon>Drosophila</taxon>
        <taxon>Sophophora</taxon>
    </lineage>
</organism>
<protein>
    <submittedName>
        <fullName evidence="2">HDC19541</fullName>
    </submittedName>
</protein>
<dbReference type="EMBL" id="BK003195">
    <property type="protein sequence ID" value="DAA03395.1"/>
    <property type="molecule type" value="Genomic_DNA"/>
</dbReference>
<dbReference type="AlphaFoldDB" id="Q6II71"/>
<reference evidence="2" key="1">
    <citation type="journal article" date="2003" name="Genome Biol.">
        <title>An integrated gene annotation and transcriptional profiling approach towards the full gene content of the Drosophila genome.</title>
        <authorList>
            <person name="Hild M."/>
            <person name="Beckmann B."/>
            <person name="Haas S.A."/>
            <person name="Koch B."/>
            <person name="Solovyev V."/>
            <person name="Busold C."/>
            <person name="Fellenberg K."/>
            <person name="Boutros M."/>
            <person name="Vingron M."/>
            <person name="Sauer F."/>
            <person name="Hoheisel J.D."/>
            <person name="Paro R."/>
        </authorList>
    </citation>
    <scope>NUCLEOTIDE SEQUENCE</scope>
</reference>
<keyword evidence="1" id="KW-1133">Transmembrane helix</keyword>